<dbReference type="Proteomes" id="UP000053232">
    <property type="component" value="Unassembled WGS sequence"/>
</dbReference>
<accession>A0A073IBP1</accession>
<organism evidence="1 2">
    <name type="scientific">Oxytricha trifallax</name>
    <dbReference type="NCBI Taxonomy" id="1172189"/>
    <lineage>
        <taxon>Eukaryota</taxon>
        <taxon>Sar</taxon>
        <taxon>Alveolata</taxon>
        <taxon>Ciliophora</taxon>
        <taxon>Intramacronucleata</taxon>
        <taxon>Spirotrichea</taxon>
        <taxon>Stichotrichia</taxon>
        <taxon>Sporadotrichida</taxon>
        <taxon>Oxytrichidae</taxon>
        <taxon>Oxytrichinae</taxon>
        <taxon>Oxytricha</taxon>
    </lineage>
</organism>
<comment type="caution">
    <text evidence="1">The sequence shown here is derived from an EMBL/GenBank/DDBJ whole genome shotgun (WGS) entry which is preliminary data.</text>
</comment>
<dbReference type="EMBL" id="ARYC01003549">
    <property type="protein sequence ID" value="KEJ82827.1"/>
    <property type="molecule type" value="Genomic_DNA"/>
</dbReference>
<dbReference type="AlphaFoldDB" id="A0A073IBP1"/>
<keyword evidence="2" id="KW-1185">Reference proteome</keyword>
<sequence>MIDLMEKAKYDYEEDEFQFVGLANSKEIQANLERDKNYIKSQQKVQFSIIKKIYQELDLIIKEAKKSDYFSNCSSNTIAQKGHDFQHHKSEYEFKDLMQNSNTLKLLYQTSNSSISADSYSLNMLTKFTNLSFKMRKLSF</sequence>
<gene>
    <name evidence="1" type="ORF">OXYTRIMIC_674</name>
</gene>
<reference evidence="2" key="1">
    <citation type="journal article" date="2014" name="Cell">
        <title>The Architecture of a Scrambled Genome Reveals Massive Levels of Genomic Rearrangement during Development.</title>
        <authorList>
            <person name="Chen X."/>
            <person name="Bracht J.R."/>
            <person name="Goldman A.D."/>
            <person name="Dolzhenko E."/>
            <person name="Clay D.M."/>
            <person name="Swart E.C."/>
            <person name="Perlman D.H."/>
            <person name="Doak T.G."/>
            <person name="Stuart A."/>
            <person name="Amemiya C.T."/>
            <person name="Sebra R.P."/>
            <person name="Landweber L.F."/>
        </authorList>
    </citation>
    <scope>NUCLEOTIDE SEQUENCE [LARGE SCALE GENOMIC DNA]</scope>
    <source>
        <strain evidence="2">JRB310</strain>
    </source>
</reference>
<evidence type="ECO:0000313" key="1">
    <source>
        <dbReference type="EMBL" id="KEJ82827.1"/>
    </source>
</evidence>
<evidence type="ECO:0000313" key="2">
    <source>
        <dbReference type="Proteomes" id="UP000053232"/>
    </source>
</evidence>
<name>A0A073IBP1_9SPIT</name>
<proteinExistence type="predicted"/>
<protein>
    <submittedName>
        <fullName evidence="1">Uncharacterized protein</fullName>
    </submittedName>
</protein>